<dbReference type="EMBL" id="BIMN01000001">
    <property type="protein sequence ID" value="GCE63196.1"/>
    <property type="molecule type" value="Genomic_DNA"/>
</dbReference>
<comment type="caution">
    <text evidence="6">The sequence shown here is derived from an EMBL/GenBank/DDBJ whole genome shotgun (WGS) entry which is preliminary data.</text>
</comment>
<dbReference type="GO" id="GO:0000049">
    <property type="term" value="F:tRNA binding"/>
    <property type="evidence" value="ECO:0007669"/>
    <property type="project" value="InterPro"/>
</dbReference>
<dbReference type="InterPro" id="IPR000100">
    <property type="entry name" value="RNase_P"/>
</dbReference>
<dbReference type="RefSeq" id="WP_216082798.1">
    <property type="nucleotide sequence ID" value="NZ_CACTIB010000008.1"/>
</dbReference>
<dbReference type="SUPFAM" id="SSF54211">
    <property type="entry name" value="Ribosomal protein S5 domain 2-like"/>
    <property type="match status" value="1"/>
</dbReference>
<evidence type="ECO:0000256" key="2">
    <source>
        <dbReference type="ARBA" id="ARBA00022722"/>
    </source>
</evidence>
<evidence type="ECO:0000313" key="6">
    <source>
        <dbReference type="EMBL" id="GCE63196.1"/>
    </source>
</evidence>
<name>A0A478FS50_9MOLU</name>
<dbReference type="InterPro" id="IPR020568">
    <property type="entry name" value="Ribosomal_Su5_D2-typ_SF"/>
</dbReference>
<keyword evidence="3" id="KW-0255">Endonuclease</keyword>
<dbReference type="GO" id="GO:0008033">
    <property type="term" value="P:tRNA processing"/>
    <property type="evidence" value="ECO:0007669"/>
    <property type="project" value="UniProtKB-KW"/>
</dbReference>
<evidence type="ECO:0000313" key="7">
    <source>
        <dbReference type="Proteomes" id="UP000324831"/>
    </source>
</evidence>
<dbReference type="GO" id="GO:0004526">
    <property type="term" value="F:ribonuclease P activity"/>
    <property type="evidence" value="ECO:0007669"/>
    <property type="project" value="InterPro"/>
</dbReference>
<dbReference type="AlphaFoldDB" id="A0A478FS50"/>
<reference evidence="6 7" key="1">
    <citation type="submission" date="2019-01" db="EMBL/GenBank/DDBJ databases">
        <title>Draft genome sequences of Candidatus Mycoplasma haemohominis SWG34-3 identified from a patient with pyrexia, anemia and liver dysfunction.</title>
        <authorList>
            <person name="Sekizuka T."/>
            <person name="Hattori N."/>
            <person name="Katano H."/>
            <person name="Takuma T."/>
            <person name="Ito T."/>
            <person name="Arai N."/>
            <person name="Yanai R."/>
            <person name="Ishii S."/>
            <person name="Miura Y."/>
            <person name="Tokunaga T."/>
            <person name="Watanabe H."/>
            <person name="Nomura N."/>
            <person name="Eguchi J."/>
            <person name="Arai T."/>
            <person name="Hasegawa H."/>
            <person name="Nakamaki T."/>
            <person name="Wakita T."/>
            <person name="Niki Y."/>
            <person name="Kuroda M."/>
        </authorList>
    </citation>
    <scope>NUCLEOTIDE SEQUENCE [LARGE SCALE GENOMIC DNA]</scope>
    <source>
        <strain evidence="6">SWG34-3</strain>
    </source>
</reference>
<sequence>MKKKYRLLKSADFQTLLRRGSNAFSTHLVCYWKPDSLITNIKIGIIIPKKKCKLSCNRKYYKRVFWAINNKELLNACPKIKCVFFYKDVFFERFKKQEVTFADLQNEYLNLMSYLEKKASRR</sequence>
<organism evidence="6 7">
    <name type="scientific">Candidatus Mycoplasma haematohominis</name>
    <dbReference type="NCBI Taxonomy" id="1494318"/>
    <lineage>
        <taxon>Bacteria</taxon>
        <taxon>Bacillati</taxon>
        <taxon>Mycoplasmatota</taxon>
        <taxon>Mollicutes</taxon>
        <taxon>Mycoplasmataceae</taxon>
        <taxon>Mycoplasma</taxon>
    </lineage>
</organism>
<dbReference type="Pfam" id="PF00825">
    <property type="entry name" value="Ribonuclease_P"/>
    <property type="match status" value="1"/>
</dbReference>
<proteinExistence type="predicted"/>
<evidence type="ECO:0000256" key="4">
    <source>
        <dbReference type="ARBA" id="ARBA00022801"/>
    </source>
</evidence>
<dbReference type="InterPro" id="IPR014721">
    <property type="entry name" value="Ribsml_uS5_D2-typ_fold_subgr"/>
</dbReference>
<evidence type="ECO:0000256" key="1">
    <source>
        <dbReference type="ARBA" id="ARBA00022694"/>
    </source>
</evidence>
<keyword evidence="4" id="KW-0378">Hydrolase</keyword>
<keyword evidence="2" id="KW-0540">Nuclease</keyword>
<evidence type="ECO:0000256" key="3">
    <source>
        <dbReference type="ARBA" id="ARBA00022759"/>
    </source>
</evidence>
<protein>
    <submittedName>
        <fullName evidence="6">Ribonuclease P</fullName>
    </submittedName>
</protein>
<keyword evidence="1" id="KW-0819">tRNA processing</keyword>
<gene>
    <name evidence="6" type="ORF">MHSWG343_01740</name>
</gene>
<accession>A0A478FS50</accession>
<evidence type="ECO:0000256" key="5">
    <source>
        <dbReference type="ARBA" id="ARBA00022884"/>
    </source>
</evidence>
<dbReference type="Proteomes" id="UP000324831">
    <property type="component" value="Unassembled WGS sequence"/>
</dbReference>
<keyword evidence="5" id="KW-0694">RNA-binding</keyword>
<dbReference type="Gene3D" id="3.30.230.10">
    <property type="match status" value="1"/>
</dbReference>